<evidence type="ECO:0000256" key="1">
    <source>
        <dbReference type="ARBA" id="ARBA00004123"/>
    </source>
</evidence>
<gene>
    <name evidence="7" type="ORF">AGERDE_LOCUS2900</name>
</gene>
<dbReference type="AlphaFoldDB" id="A0A9N8Z3R5"/>
<dbReference type="SUPFAM" id="SSF53098">
    <property type="entry name" value="Ribonuclease H-like"/>
    <property type="match status" value="1"/>
</dbReference>
<evidence type="ECO:0000256" key="5">
    <source>
        <dbReference type="ARBA" id="ARBA00023242"/>
    </source>
</evidence>
<evidence type="ECO:0000256" key="3">
    <source>
        <dbReference type="ARBA" id="ARBA00022771"/>
    </source>
</evidence>
<dbReference type="InterPro" id="IPR052035">
    <property type="entry name" value="ZnF_BED_domain_contain"/>
</dbReference>
<keyword evidence="5" id="KW-0539">Nucleus</keyword>
<dbReference type="Proteomes" id="UP000789831">
    <property type="component" value="Unassembled WGS sequence"/>
</dbReference>
<dbReference type="InterPro" id="IPR012337">
    <property type="entry name" value="RNaseH-like_sf"/>
</dbReference>
<keyword evidence="4" id="KW-0862">Zinc</keyword>
<dbReference type="EMBL" id="CAJVPL010000257">
    <property type="protein sequence ID" value="CAG8474352.1"/>
    <property type="molecule type" value="Genomic_DNA"/>
</dbReference>
<evidence type="ECO:0000256" key="2">
    <source>
        <dbReference type="ARBA" id="ARBA00022723"/>
    </source>
</evidence>
<dbReference type="OrthoDB" id="2427106at2759"/>
<accession>A0A9N8Z3R5</accession>
<keyword evidence="2" id="KW-0479">Metal-binding</keyword>
<comment type="subcellular location">
    <subcellularLocation>
        <location evidence="1">Nucleus</location>
    </subcellularLocation>
</comment>
<feature type="region of interest" description="Disordered" evidence="6">
    <location>
        <begin position="458"/>
        <end position="490"/>
    </location>
</feature>
<evidence type="ECO:0000313" key="8">
    <source>
        <dbReference type="Proteomes" id="UP000789831"/>
    </source>
</evidence>
<dbReference type="PANTHER" id="PTHR46481">
    <property type="entry name" value="ZINC FINGER BED DOMAIN-CONTAINING PROTEIN 4"/>
    <property type="match status" value="1"/>
</dbReference>
<name>A0A9N8Z3R5_9GLOM</name>
<protein>
    <submittedName>
        <fullName evidence="7">5280_t:CDS:1</fullName>
    </submittedName>
</protein>
<comment type="caution">
    <text evidence="7">The sequence shown here is derived from an EMBL/GenBank/DDBJ whole genome shotgun (WGS) entry which is preliminary data.</text>
</comment>
<sequence>MSDTFLSTSSFTNEDYDTYIIDQTEDESYISNDIEQSLEYEDSETPNKRKSSGKMQSFVWKFFDFYYAPASDGTFTIKHVKYSHHVTKLSLNQQTAEEIMKNTQTTIIEYLQQPHGQKQQHYLAQYLLKLIFAYTLPLSIVNNTEFRKFCHVLDSRFQVPGVDALKMMTFNVHDWTVNLIKSKITETAKYVALTLDIWSSRAHDAYLGITCHWITPEFTLYEVVLDIIDFPEAHTATEIITKLELQFTKFNLTQENIVSITSNNRSNVKAAISQLQITNIFCAAHTLQLSLQPSINHLCSTLQNHVSSVVQREGKILRRNLLSAKEFSTCAELVNILDPFDDVTEMLSGSKYPTLGVVTPAIKELERRLSAYETENEIILEIKNTILENLNQRWGTPSDLGLYGSFFDPRFKKLLFVSNYVELLEPVPLSILSVSHPASTLTEPTNNKKSKMLSFFHSSAEENENESNEFDRYLDQPQLLATEENNPLDW</sequence>
<keyword evidence="8" id="KW-1185">Reference proteome</keyword>
<dbReference type="GO" id="GO:0005634">
    <property type="term" value="C:nucleus"/>
    <property type="evidence" value="ECO:0007669"/>
    <property type="project" value="UniProtKB-SubCell"/>
</dbReference>
<proteinExistence type="predicted"/>
<evidence type="ECO:0000256" key="6">
    <source>
        <dbReference type="SAM" id="MobiDB-lite"/>
    </source>
</evidence>
<keyword evidence="3" id="KW-0863">Zinc-finger</keyword>
<dbReference type="GO" id="GO:0008270">
    <property type="term" value="F:zinc ion binding"/>
    <property type="evidence" value="ECO:0007669"/>
    <property type="project" value="UniProtKB-KW"/>
</dbReference>
<evidence type="ECO:0000256" key="4">
    <source>
        <dbReference type="ARBA" id="ARBA00022833"/>
    </source>
</evidence>
<dbReference type="PANTHER" id="PTHR46481:SF10">
    <property type="entry name" value="ZINC FINGER BED DOMAIN-CONTAINING PROTEIN 39"/>
    <property type="match status" value="1"/>
</dbReference>
<organism evidence="7 8">
    <name type="scientific">Ambispora gerdemannii</name>
    <dbReference type="NCBI Taxonomy" id="144530"/>
    <lineage>
        <taxon>Eukaryota</taxon>
        <taxon>Fungi</taxon>
        <taxon>Fungi incertae sedis</taxon>
        <taxon>Mucoromycota</taxon>
        <taxon>Glomeromycotina</taxon>
        <taxon>Glomeromycetes</taxon>
        <taxon>Archaeosporales</taxon>
        <taxon>Ambisporaceae</taxon>
        <taxon>Ambispora</taxon>
    </lineage>
</organism>
<evidence type="ECO:0000313" key="7">
    <source>
        <dbReference type="EMBL" id="CAG8474352.1"/>
    </source>
</evidence>
<reference evidence="7" key="1">
    <citation type="submission" date="2021-06" db="EMBL/GenBank/DDBJ databases">
        <authorList>
            <person name="Kallberg Y."/>
            <person name="Tangrot J."/>
            <person name="Rosling A."/>
        </authorList>
    </citation>
    <scope>NUCLEOTIDE SEQUENCE</scope>
    <source>
        <strain evidence="7">MT106</strain>
    </source>
</reference>